<comment type="caution">
    <text evidence="1">The sequence shown here is derived from an EMBL/GenBank/DDBJ whole genome shotgun (WGS) entry which is preliminary data.</text>
</comment>
<reference evidence="2" key="1">
    <citation type="submission" date="2016-06" db="EMBL/GenBank/DDBJ databases">
        <title>Parallel loss of symbiosis genes in relatives of nitrogen-fixing non-legume Parasponia.</title>
        <authorList>
            <person name="Van Velzen R."/>
            <person name="Holmer R."/>
            <person name="Bu F."/>
            <person name="Rutten L."/>
            <person name="Van Zeijl A."/>
            <person name="Liu W."/>
            <person name="Santuari L."/>
            <person name="Cao Q."/>
            <person name="Sharma T."/>
            <person name="Shen D."/>
            <person name="Roswanjaya Y."/>
            <person name="Wardhani T."/>
            <person name="Kalhor M.S."/>
            <person name="Jansen J."/>
            <person name="Van den Hoogen J."/>
            <person name="Gungor B."/>
            <person name="Hartog M."/>
            <person name="Hontelez J."/>
            <person name="Verver J."/>
            <person name="Yang W.-C."/>
            <person name="Schijlen E."/>
            <person name="Repin R."/>
            <person name="Schilthuizen M."/>
            <person name="Schranz E."/>
            <person name="Heidstra R."/>
            <person name="Miyata K."/>
            <person name="Fedorova E."/>
            <person name="Kohlen W."/>
            <person name="Bisseling T."/>
            <person name="Smit S."/>
            <person name="Geurts R."/>
        </authorList>
    </citation>
    <scope>NUCLEOTIDE SEQUENCE [LARGE SCALE GENOMIC DNA]</scope>
    <source>
        <strain evidence="2">cv. WU1-14</strain>
    </source>
</reference>
<dbReference type="Proteomes" id="UP000237105">
    <property type="component" value="Unassembled WGS sequence"/>
</dbReference>
<gene>
    <name evidence="1" type="ORF">PanWU01x14_344600</name>
</gene>
<evidence type="ECO:0000313" key="1">
    <source>
        <dbReference type="EMBL" id="PON34430.1"/>
    </source>
</evidence>
<organism evidence="1 2">
    <name type="scientific">Parasponia andersonii</name>
    <name type="common">Sponia andersonii</name>
    <dbReference type="NCBI Taxonomy" id="3476"/>
    <lineage>
        <taxon>Eukaryota</taxon>
        <taxon>Viridiplantae</taxon>
        <taxon>Streptophyta</taxon>
        <taxon>Embryophyta</taxon>
        <taxon>Tracheophyta</taxon>
        <taxon>Spermatophyta</taxon>
        <taxon>Magnoliopsida</taxon>
        <taxon>eudicotyledons</taxon>
        <taxon>Gunneridae</taxon>
        <taxon>Pentapetalae</taxon>
        <taxon>rosids</taxon>
        <taxon>fabids</taxon>
        <taxon>Rosales</taxon>
        <taxon>Cannabaceae</taxon>
        <taxon>Parasponia</taxon>
    </lineage>
</organism>
<name>A0A2P5AD09_PARAD</name>
<evidence type="ECO:0000313" key="2">
    <source>
        <dbReference type="Proteomes" id="UP000237105"/>
    </source>
</evidence>
<accession>A0A2P5AD09</accession>
<dbReference type="AlphaFoldDB" id="A0A2P5AD09"/>
<proteinExistence type="predicted"/>
<keyword evidence="2" id="KW-1185">Reference proteome</keyword>
<dbReference type="EMBL" id="JXTB01000660">
    <property type="protein sequence ID" value="PON34430.1"/>
    <property type="molecule type" value="Genomic_DNA"/>
</dbReference>
<protein>
    <submittedName>
        <fullName evidence="1">Uncharacterized protein</fullName>
    </submittedName>
</protein>
<sequence>ELEALKTKDCKVTHTVARVETQATCSVCGGVNHLAQDCLTYNEMRGVYEEMLDFGPLVILGCP</sequence>
<feature type="non-terminal residue" evidence="1">
    <location>
        <position position="1"/>
    </location>
</feature>